<organism evidence="2 3">
    <name type="scientific">Mycoplasma mycoides subsp. capri LC str. 95010</name>
    <dbReference type="NCBI Taxonomy" id="862259"/>
    <lineage>
        <taxon>Bacteria</taxon>
        <taxon>Bacillati</taxon>
        <taxon>Mycoplasmatota</taxon>
        <taxon>Mollicutes</taxon>
        <taxon>Mycoplasmataceae</taxon>
        <taxon>Mycoplasma</taxon>
    </lineage>
</organism>
<dbReference type="InterPro" id="IPR038475">
    <property type="entry name" value="RecG_C_sf"/>
</dbReference>
<dbReference type="Gene3D" id="3.30.565.60">
    <property type="match status" value="1"/>
</dbReference>
<dbReference type="Gene3D" id="3.30.950.30">
    <property type="entry name" value="Schlafen, AAA domain"/>
    <property type="match status" value="1"/>
</dbReference>
<protein>
    <recommendedName>
        <fullName evidence="1">Schlafen AlbA-2 domain-containing protein</fullName>
    </recommendedName>
</protein>
<dbReference type="PANTHER" id="PTHR30595:SF6">
    <property type="entry name" value="SCHLAFEN ALBA-2 DOMAIN-CONTAINING PROTEIN"/>
    <property type="match status" value="1"/>
</dbReference>
<accession>F4MPH1</accession>
<evidence type="ECO:0000259" key="1">
    <source>
        <dbReference type="Pfam" id="PF04326"/>
    </source>
</evidence>
<dbReference type="PANTHER" id="PTHR30595">
    <property type="entry name" value="GLPR-RELATED TRANSCRIPTIONAL REPRESSOR"/>
    <property type="match status" value="1"/>
</dbReference>
<reference evidence="3" key="2">
    <citation type="journal article" date="2011" name="BMC Genomics">
        <title>Mycoplasma mycoides, from mycoides Small Colony to capri. A microevolutionary perspective.</title>
        <authorList>
            <person name="Thiaucourt F."/>
            <person name="Manso-Silvan L."/>
            <person name="Salah W."/>
            <person name="Barbe V."/>
            <person name="Berger A."/>
            <person name="Jacob D."/>
            <person name="Breton M."/>
            <person name="Dupuy V."/>
            <person name="Lomenech A.M."/>
            <person name="Blanchard A."/>
            <person name="Sirand-Pugnet P."/>
        </authorList>
    </citation>
    <scope>NUCLEOTIDE SEQUENCE [LARGE SCALE GENOMIC DNA]</scope>
    <source>
        <strain evidence="3">95010</strain>
    </source>
</reference>
<dbReference type="InterPro" id="IPR007421">
    <property type="entry name" value="Schlafen_AlbA_2_dom"/>
</dbReference>
<evidence type="ECO:0000313" key="2">
    <source>
        <dbReference type="EMBL" id="CBW54003.1"/>
    </source>
</evidence>
<evidence type="ECO:0000313" key="3">
    <source>
        <dbReference type="Proteomes" id="UP000010103"/>
    </source>
</evidence>
<gene>
    <name evidence="2" type="ORF">MLC_2750</name>
</gene>
<name>F4MPH1_MYCML</name>
<dbReference type="Pfam" id="PF13749">
    <property type="entry name" value="HATPase_c_4"/>
    <property type="match status" value="1"/>
</dbReference>
<sequence>MDWDKFIGETNSYEKKVILNIDDPDNWLKTVSAFANGKGGIIFFGIDDNDNLVGLKNVKKDSEKISELIKTKIEPLIYDFDLQILTDNDKNFIMLKIFEQYKTPYYVVKKNSKSAYIRVGNQTVSPESWQLNQLILKGSNTTFDGLETFVSLKNVSFSVLKGFYYQITKKELKDKDLISFNLVNPNTLLTNAGALLADQELIYQSRLFITRWNGLDKAHSKMEALDDDEFKGNIISILKETESFIKKNTKKLWKKEKLQRKEYPYYPKEAIREALVNALIHRDYSIVGSEIHIDIYDDRLEIHSPGGMYNGDFIQEQDIFQLSSVRRNPILADMFEKIGLM</sequence>
<dbReference type="KEGG" id="mml:MLC_2750"/>
<dbReference type="EMBL" id="FQ377874">
    <property type="protein sequence ID" value="CBW54003.1"/>
    <property type="molecule type" value="Genomic_DNA"/>
</dbReference>
<dbReference type="AlphaFoldDB" id="F4MPH1"/>
<dbReference type="HOGENOM" id="CLU_024970_3_3_14"/>
<dbReference type="Proteomes" id="UP000010103">
    <property type="component" value="Chromosome"/>
</dbReference>
<reference evidence="3" key="1">
    <citation type="journal article" date="2011" name="BMC Genomics">
        <title>Mycoplasma mycoides, from "mycoides Small Colony" to "capri". A microevolutionary perspective.</title>
        <authorList>
            <person name="Thiaucourt F."/>
            <person name="Manso-Silvan L."/>
            <person name="Salah W."/>
            <person name="Barbe V."/>
            <person name="Berger A."/>
            <person name="Jacob D."/>
            <person name="Breton M."/>
            <person name="Dupuy V."/>
            <person name="Lomenech A.M."/>
            <person name="Blanchard A."/>
            <person name="Sirand-Pugnet P."/>
        </authorList>
    </citation>
    <scope>NUCLEOTIDE SEQUENCE [LARGE SCALE GENOMIC DNA]</scope>
    <source>
        <strain evidence="3">95010</strain>
    </source>
</reference>
<proteinExistence type="predicted"/>
<dbReference type="Pfam" id="PF04326">
    <property type="entry name" value="SLFN_AlbA_2"/>
    <property type="match status" value="1"/>
</dbReference>
<dbReference type="InterPro" id="IPR038461">
    <property type="entry name" value="Schlafen_AlbA_2_dom_sf"/>
</dbReference>
<feature type="domain" description="Schlafen AlbA-2" evidence="1">
    <location>
        <begin position="9"/>
        <end position="124"/>
    </location>
</feature>